<dbReference type="SUPFAM" id="SSF55120">
    <property type="entry name" value="Pseudouridine synthase"/>
    <property type="match status" value="1"/>
</dbReference>
<feature type="domain" description="Pseudouridine synthase RsuA/RluA-like" evidence="1">
    <location>
        <begin position="52"/>
        <end position="200"/>
    </location>
</feature>
<dbReference type="InterPro" id="IPR050188">
    <property type="entry name" value="RluA_PseudoU_synthase"/>
</dbReference>
<gene>
    <name evidence="2" type="primary">rluA</name>
    <name evidence="2" type="ORF">GARC_4729</name>
</gene>
<dbReference type="EMBL" id="BAEO01000065">
    <property type="protein sequence ID" value="GAC21667.1"/>
    <property type="molecule type" value="Genomic_DNA"/>
</dbReference>
<dbReference type="InterPro" id="IPR006224">
    <property type="entry name" value="PsdUridine_synth_RluA-like_CS"/>
</dbReference>
<dbReference type="Proteomes" id="UP000006327">
    <property type="component" value="Unassembled WGS sequence"/>
</dbReference>
<dbReference type="GO" id="GO:0009982">
    <property type="term" value="F:pseudouridine synthase activity"/>
    <property type="evidence" value="ECO:0007669"/>
    <property type="project" value="InterPro"/>
</dbReference>
<dbReference type="eggNOG" id="COG0564">
    <property type="taxonomic scope" value="Bacteria"/>
</dbReference>
<proteinExistence type="predicted"/>
<accession>K6YU20</accession>
<comment type="caution">
    <text evidence="2">The sequence shown here is derived from an EMBL/GenBank/DDBJ whole genome shotgun (WGS) entry which is preliminary data.</text>
</comment>
<dbReference type="PANTHER" id="PTHR21600">
    <property type="entry name" value="MITOCHONDRIAL RNA PSEUDOURIDINE SYNTHASE"/>
    <property type="match status" value="1"/>
</dbReference>
<dbReference type="AlphaFoldDB" id="K6YU20"/>
<dbReference type="STRING" id="493475.GARC_4729"/>
<keyword evidence="3" id="KW-1185">Reference proteome</keyword>
<evidence type="ECO:0000313" key="2">
    <source>
        <dbReference type="EMBL" id="GAC21667.1"/>
    </source>
</evidence>
<dbReference type="Gene3D" id="3.30.2350.10">
    <property type="entry name" value="Pseudouridine synthase"/>
    <property type="match status" value="1"/>
</dbReference>
<sequence length="255" mass="29163">MVDGKVHWHDGGLINAQSLFAAQQRVYYYREVASEPVIPFAEKIVFQDELILVAYKPHFLPVMPGGEYVEECLQNRLRNKTGNQQLQAVHRIDNGTAGLVLFAVNPSSRAQYHNLFAAQQVTKTYQAIASTVNQSVKHNQQWEVINRLEKSTPKFVMHIVEGLANSHSRIRCLQHSADKALFELNPITGKTHQLRVHMQSLGWPLLNDNYYPQLQSNKQNDYSKPLQLLAQQLQFIDPITQQQRCFSSQTELSLV</sequence>
<evidence type="ECO:0000259" key="1">
    <source>
        <dbReference type="Pfam" id="PF00849"/>
    </source>
</evidence>
<dbReference type="PANTHER" id="PTHR21600:SF84">
    <property type="entry name" value="PSEUDOURIDINE SYNTHASE RSUA_RLUA-LIKE DOMAIN-CONTAINING PROTEIN"/>
    <property type="match status" value="1"/>
</dbReference>
<dbReference type="InterPro" id="IPR020103">
    <property type="entry name" value="PsdUridine_synth_cat_dom_sf"/>
</dbReference>
<evidence type="ECO:0000313" key="3">
    <source>
        <dbReference type="Proteomes" id="UP000006327"/>
    </source>
</evidence>
<organism evidence="2 3">
    <name type="scientific">Paraglaciecola arctica BSs20135</name>
    <dbReference type="NCBI Taxonomy" id="493475"/>
    <lineage>
        <taxon>Bacteria</taxon>
        <taxon>Pseudomonadati</taxon>
        <taxon>Pseudomonadota</taxon>
        <taxon>Gammaproteobacteria</taxon>
        <taxon>Alteromonadales</taxon>
        <taxon>Alteromonadaceae</taxon>
        <taxon>Paraglaciecola</taxon>
    </lineage>
</organism>
<dbReference type="GO" id="GO:0003723">
    <property type="term" value="F:RNA binding"/>
    <property type="evidence" value="ECO:0007669"/>
    <property type="project" value="InterPro"/>
</dbReference>
<protein>
    <submittedName>
        <fullName evidence="2">tRNA pseudouridine32 synthase</fullName>
    </submittedName>
</protein>
<reference evidence="2 3" key="1">
    <citation type="journal article" date="2017" name="Antonie Van Leeuwenhoek">
        <title>Rhizobium rhizosphaerae sp. nov., a novel species isolated from rice rhizosphere.</title>
        <authorList>
            <person name="Zhao J.J."/>
            <person name="Zhang J."/>
            <person name="Zhang R.J."/>
            <person name="Zhang C.W."/>
            <person name="Yin H.Q."/>
            <person name="Zhang X.X."/>
        </authorList>
    </citation>
    <scope>NUCLEOTIDE SEQUENCE [LARGE SCALE GENOMIC DNA]</scope>
    <source>
        <strain evidence="2 3">BSs20135</strain>
    </source>
</reference>
<dbReference type="Pfam" id="PF00849">
    <property type="entry name" value="PseudoU_synth_2"/>
    <property type="match status" value="1"/>
</dbReference>
<dbReference type="InterPro" id="IPR006145">
    <property type="entry name" value="PsdUridine_synth_RsuA/RluA"/>
</dbReference>
<dbReference type="PROSITE" id="PS01129">
    <property type="entry name" value="PSI_RLU"/>
    <property type="match status" value="1"/>
</dbReference>
<name>K6YU20_9ALTE</name>
<dbReference type="GO" id="GO:0000455">
    <property type="term" value="P:enzyme-directed rRNA pseudouridine synthesis"/>
    <property type="evidence" value="ECO:0007669"/>
    <property type="project" value="TreeGrafter"/>
</dbReference>
<dbReference type="GO" id="GO:0140098">
    <property type="term" value="F:catalytic activity, acting on RNA"/>
    <property type="evidence" value="ECO:0007669"/>
    <property type="project" value="UniProtKB-ARBA"/>
</dbReference>